<sequence length="279" mass="31752">MAGFYSASQGTYPTESQWPTNWSPVPVHTVPLEDDFAIWAYPDCPRLLQTQNEQFDSPEFAKVMEENKDLFELIEKHANSTIKDFTDLYIFANTLMIERYHNLTLPEWVTEDVYKRSSRLANDGFDFMFGGAAFGKPENVEMVALSGGNIIKEMIENIEKKISGENKYKYQVFSGHDSTVAGLLRTFGAKEAVLGDDLPDYASVVVVELWELAPQDYSVRVRHSKNVESPFVAITNKIEGCPKYMDLCPVKTFIENRQKYIFKDIKQACQVASTVRVPL</sequence>
<keyword evidence="2" id="KW-1185">Reference proteome</keyword>
<accession>A0A1I7ZU05</accession>
<organism evidence="2 3">
    <name type="scientific">Steinernema glaseri</name>
    <dbReference type="NCBI Taxonomy" id="37863"/>
    <lineage>
        <taxon>Eukaryota</taxon>
        <taxon>Metazoa</taxon>
        <taxon>Ecdysozoa</taxon>
        <taxon>Nematoda</taxon>
        <taxon>Chromadorea</taxon>
        <taxon>Rhabditida</taxon>
        <taxon>Tylenchina</taxon>
        <taxon>Panagrolaimomorpha</taxon>
        <taxon>Strongyloidoidea</taxon>
        <taxon>Steinernematidae</taxon>
        <taxon>Steinernema</taxon>
    </lineage>
</organism>
<dbReference type="Pfam" id="PF00328">
    <property type="entry name" value="His_Phos_2"/>
    <property type="match status" value="1"/>
</dbReference>
<comment type="similarity">
    <text evidence="1">Belongs to the histidine acid phosphatase family.</text>
</comment>
<dbReference type="Gene3D" id="3.40.50.1240">
    <property type="entry name" value="Phosphoglycerate mutase-like"/>
    <property type="match status" value="1"/>
</dbReference>
<evidence type="ECO:0000313" key="2">
    <source>
        <dbReference type="Proteomes" id="UP000095287"/>
    </source>
</evidence>
<dbReference type="InterPro" id="IPR050645">
    <property type="entry name" value="Histidine_acid_phosphatase"/>
</dbReference>
<protein>
    <submittedName>
        <fullName evidence="3">Acid phosphatase</fullName>
    </submittedName>
</protein>
<dbReference type="SUPFAM" id="SSF53254">
    <property type="entry name" value="Phosphoglycerate mutase-like"/>
    <property type="match status" value="1"/>
</dbReference>
<dbReference type="WBParaSite" id="L893_g2981.t1">
    <property type="protein sequence ID" value="L893_g2981.t1"/>
    <property type="gene ID" value="L893_g2981"/>
</dbReference>
<evidence type="ECO:0000256" key="1">
    <source>
        <dbReference type="ARBA" id="ARBA00005375"/>
    </source>
</evidence>
<name>A0A1I7ZU05_9BILA</name>
<dbReference type="GO" id="GO:0016791">
    <property type="term" value="F:phosphatase activity"/>
    <property type="evidence" value="ECO:0007669"/>
    <property type="project" value="TreeGrafter"/>
</dbReference>
<dbReference type="PANTHER" id="PTHR11567:SF210">
    <property type="entry name" value="ACID PHOSPHATASE 5-RELATED"/>
    <property type="match status" value="1"/>
</dbReference>
<dbReference type="InterPro" id="IPR000560">
    <property type="entry name" value="His_Pase_clade-2"/>
</dbReference>
<dbReference type="InterPro" id="IPR029033">
    <property type="entry name" value="His_PPase_superfam"/>
</dbReference>
<dbReference type="AlphaFoldDB" id="A0A1I7ZU05"/>
<proteinExistence type="inferred from homology"/>
<dbReference type="PANTHER" id="PTHR11567">
    <property type="entry name" value="ACID PHOSPHATASE-RELATED"/>
    <property type="match status" value="1"/>
</dbReference>
<reference evidence="3" key="1">
    <citation type="submission" date="2016-11" db="UniProtKB">
        <authorList>
            <consortium name="WormBaseParasite"/>
        </authorList>
    </citation>
    <scope>IDENTIFICATION</scope>
</reference>
<dbReference type="Proteomes" id="UP000095287">
    <property type="component" value="Unplaced"/>
</dbReference>
<evidence type="ECO:0000313" key="3">
    <source>
        <dbReference type="WBParaSite" id="L893_g2981.t1"/>
    </source>
</evidence>